<proteinExistence type="predicted"/>
<sequence>MARTSLPPGFRFHPTDVELVKYYLQRKVMGKRFRFDAIAELNIYKFSPCDLPDKSSLQSKDREWYFFCPRERKYASGSRMSRTTENGYWKTTGKDRHINYKEQTVGMVKTLVFHQGHAPGGERTDWVMHEYRIEDKGLADAGVAQDAYVLCKIFKKSGPGPKNGAQYGAPFNEEDWIDDEEDGLFPAAPVLPSDKNSSIVTGMLIPGSTCSVSLSEAGPSNAVPSADEMPQLLQDDYDLDSKLDMFTEDDPLLSIQNNDNVKFDNFNHDKNIEAVSCVDGFEIYNGLGDLSNCSELGDGGFNFSGSQKASYAPNSMSSWADDVAFLELNDLDHPLTCPVEASGSESFPTNSLCAFNNCYNYEFQNCYPVKSFGAVHHVSGLSQPPVPPEGFNGHGDHFDVFQELGTIQENDIRESANQGCYATSYNVDFTPCKQPEEGSTCVVQDQKRGEQQRKSYSRLQHLFESIPARPASAAECFAPTNWAERSKETTLFSPYSGSSIHVKAEVTRRGGGCTKDALSDKLGESPDVCCGYNLPSSDWGKKVVNCGSGFECVFFLGMISAFMWVFIVAMFTKPGRYVWNFLSLNMVASSVMCLGFIYMLCKDVILNFNDE</sequence>
<feature type="transmembrane region" description="Helical" evidence="6">
    <location>
        <begin position="553"/>
        <end position="571"/>
    </location>
</feature>
<evidence type="ECO:0000256" key="6">
    <source>
        <dbReference type="SAM" id="Phobius"/>
    </source>
</evidence>
<feature type="transmembrane region" description="Helical" evidence="6">
    <location>
        <begin position="578"/>
        <end position="600"/>
    </location>
</feature>
<dbReference type="FunFam" id="2.170.150.80:FF:000002">
    <property type="entry name" value="Nac domain-containing protein 86"/>
    <property type="match status" value="1"/>
</dbReference>
<evidence type="ECO:0000313" key="8">
    <source>
        <dbReference type="EMBL" id="MPA45995.1"/>
    </source>
</evidence>
<dbReference type="Gene3D" id="2.170.150.80">
    <property type="entry name" value="NAC domain"/>
    <property type="match status" value="1"/>
</dbReference>
<comment type="subcellular location">
    <subcellularLocation>
        <location evidence="1">Nucleus</location>
    </subcellularLocation>
</comment>
<evidence type="ECO:0000256" key="1">
    <source>
        <dbReference type="ARBA" id="ARBA00004123"/>
    </source>
</evidence>
<evidence type="ECO:0000256" key="4">
    <source>
        <dbReference type="ARBA" id="ARBA00023163"/>
    </source>
</evidence>
<accession>A0A5B6ZPU7</accession>
<keyword evidence="6" id="KW-1133">Transmembrane helix</keyword>
<dbReference type="SUPFAM" id="SSF101941">
    <property type="entry name" value="NAC domain"/>
    <property type="match status" value="1"/>
</dbReference>
<feature type="domain" description="NAC" evidence="7">
    <location>
        <begin position="6"/>
        <end position="156"/>
    </location>
</feature>
<keyword evidence="6" id="KW-0472">Membrane</keyword>
<evidence type="ECO:0000256" key="2">
    <source>
        <dbReference type="ARBA" id="ARBA00023015"/>
    </source>
</evidence>
<dbReference type="PROSITE" id="PS51005">
    <property type="entry name" value="NAC"/>
    <property type="match status" value="1"/>
</dbReference>
<keyword evidence="4" id="KW-0804">Transcription</keyword>
<dbReference type="PANTHER" id="PTHR31744">
    <property type="entry name" value="PROTEIN CUP-SHAPED COTYLEDON 2-RELATED"/>
    <property type="match status" value="1"/>
</dbReference>
<reference evidence="8" key="1">
    <citation type="submission" date="2019-08" db="EMBL/GenBank/DDBJ databases">
        <title>Reference gene set and small RNA set construction with multiple tissues from Davidia involucrata Baill.</title>
        <authorList>
            <person name="Yang H."/>
            <person name="Zhou C."/>
            <person name="Li G."/>
            <person name="Wang J."/>
            <person name="Gao P."/>
            <person name="Wang M."/>
            <person name="Wang R."/>
            <person name="Zhao Y."/>
        </authorList>
    </citation>
    <scope>NUCLEOTIDE SEQUENCE</scope>
    <source>
        <tissue evidence="8">Mixed with DoveR01_LX</tissue>
    </source>
</reference>
<keyword evidence="2" id="KW-0805">Transcription regulation</keyword>
<protein>
    <submittedName>
        <fullName evidence="8">Putative NAC domain-containing protein 45</fullName>
    </submittedName>
</protein>
<keyword evidence="5" id="KW-0539">Nucleus</keyword>
<name>A0A5B6ZPU7_DAVIN</name>
<keyword evidence="3" id="KW-0238">DNA-binding</keyword>
<dbReference type="EMBL" id="GHES01015436">
    <property type="protein sequence ID" value="MPA45995.1"/>
    <property type="molecule type" value="Transcribed_RNA"/>
</dbReference>
<evidence type="ECO:0000256" key="3">
    <source>
        <dbReference type="ARBA" id="ARBA00023125"/>
    </source>
</evidence>
<dbReference type="AlphaFoldDB" id="A0A5B6ZPU7"/>
<dbReference type="InterPro" id="IPR036093">
    <property type="entry name" value="NAC_dom_sf"/>
</dbReference>
<evidence type="ECO:0000256" key="5">
    <source>
        <dbReference type="ARBA" id="ARBA00023242"/>
    </source>
</evidence>
<keyword evidence="6" id="KW-0812">Transmembrane</keyword>
<dbReference type="PANTHER" id="PTHR31744:SF210">
    <property type="entry name" value="NAC DOMAIN-CONTAINING PROTEIN 86-LIKE"/>
    <property type="match status" value="1"/>
</dbReference>
<organism evidence="8">
    <name type="scientific">Davidia involucrata</name>
    <name type="common">Dove tree</name>
    <dbReference type="NCBI Taxonomy" id="16924"/>
    <lineage>
        <taxon>Eukaryota</taxon>
        <taxon>Viridiplantae</taxon>
        <taxon>Streptophyta</taxon>
        <taxon>Embryophyta</taxon>
        <taxon>Tracheophyta</taxon>
        <taxon>Spermatophyta</taxon>
        <taxon>Magnoliopsida</taxon>
        <taxon>eudicotyledons</taxon>
        <taxon>Gunneridae</taxon>
        <taxon>Pentapetalae</taxon>
        <taxon>asterids</taxon>
        <taxon>Cornales</taxon>
        <taxon>Nyssaceae</taxon>
        <taxon>Davidia</taxon>
    </lineage>
</organism>
<evidence type="ECO:0000259" key="7">
    <source>
        <dbReference type="PROSITE" id="PS51005"/>
    </source>
</evidence>
<dbReference type="InterPro" id="IPR003441">
    <property type="entry name" value="NAC-dom"/>
</dbReference>
<dbReference type="GO" id="GO:0006355">
    <property type="term" value="P:regulation of DNA-templated transcription"/>
    <property type="evidence" value="ECO:0007669"/>
    <property type="project" value="InterPro"/>
</dbReference>
<dbReference type="Pfam" id="PF02365">
    <property type="entry name" value="NAM"/>
    <property type="match status" value="1"/>
</dbReference>
<dbReference type="GO" id="GO:0005634">
    <property type="term" value="C:nucleus"/>
    <property type="evidence" value="ECO:0007669"/>
    <property type="project" value="UniProtKB-SubCell"/>
</dbReference>
<gene>
    <name evidence="8" type="ORF">Din_015436</name>
</gene>
<dbReference type="GO" id="GO:0003677">
    <property type="term" value="F:DNA binding"/>
    <property type="evidence" value="ECO:0007669"/>
    <property type="project" value="UniProtKB-KW"/>
</dbReference>